<keyword evidence="1" id="KW-0812">Transmembrane</keyword>
<gene>
    <name evidence="2" type="ORF">SI8410_04005640</name>
</gene>
<name>A0A7I8KB34_SPIIN</name>
<keyword evidence="1" id="KW-1133">Transmembrane helix</keyword>
<protein>
    <submittedName>
        <fullName evidence="2">Uncharacterized protein</fullName>
    </submittedName>
</protein>
<keyword evidence="3" id="KW-1185">Reference proteome</keyword>
<dbReference type="AlphaFoldDB" id="A0A7I8KB34"/>
<dbReference type="EMBL" id="LR746267">
    <property type="protein sequence ID" value="CAA7394979.1"/>
    <property type="molecule type" value="Genomic_DNA"/>
</dbReference>
<feature type="transmembrane region" description="Helical" evidence="1">
    <location>
        <begin position="54"/>
        <end position="78"/>
    </location>
</feature>
<evidence type="ECO:0000313" key="2">
    <source>
        <dbReference type="EMBL" id="CAA7394979.1"/>
    </source>
</evidence>
<reference evidence="2" key="1">
    <citation type="submission" date="2020-02" db="EMBL/GenBank/DDBJ databases">
        <authorList>
            <person name="Scholz U."/>
            <person name="Mascher M."/>
            <person name="Fiebig A."/>
        </authorList>
    </citation>
    <scope>NUCLEOTIDE SEQUENCE</scope>
</reference>
<keyword evidence="1" id="KW-0472">Membrane</keyword>
<proteinExistence type="predicted"/>
<evidence type="ECO:0000313" key="3">
    <source>
        <dbReference type="Proteomes" id="UP000663760"/>
    </source>
</evidence>
<organism evidence="2 3">
    <name type="scientific">Spirodela intermedia</name>
    <name type="common">Intermediate duckweed</name>
    <dbReference type="NCBI Taxonomy" id="51605"/>
    <lineage>
        <taxon>Eukaryota</taxon>
        <taxon>Viridiplantae</taxon>
        <taxon>Streptophyta</taxon>
        <taxon>Embryophyta</taxon>
        <taxon>Tracheophyta</taxon>
        <taxon>Spermatophyta</taxon>
        <taxon>Magnoliopsida</taxon>
        <taxon>Liliopsida</taxon>
        <taxon>Araceae</taxon>
        <taxon>Lemnoideae</taxon>
        <taxon>Spirodela</taxon>
    </lineage>
</organism>
<dbReference type="OrthoDB" id="1726667at2759"/>
<sequence length="132" mass="14685">MDRFRLHFLLGEDAPGAARAGTARSVVPAGSAGAFPSSSSDRNRILVRDPSRRVVSLAACCGICLASFAAGIVAGIALKRRLQRWATKLIKPHLRRWAKSFISRRLRRWGSKLLPPPFRHWAAKSKRRSKKD</sequence>
<dbReference type="Proteomes" id="UP000663760">
    <property type="component" value="Chromosome 4"/>
</dbReference>
<accession>A0A7I8KB34</accession>
<evidence type="ECO:0000256" key="1">
    <source>
        <dbReference type="SAM" id="Phobius"/>
    </source>
</evidence>